<dbReference type="InterPro" id="IPR005467">
    <property type="entry name" value="His_kinase_dom"/>
</dbReference>
<dbReference type="SMART" id="SM00387">
    <property type="entry name" value="HATPase_c"/>
    <property type="match status" value="1"/>
</dbReference>
<dbReference type="EMBL" id="BCSX01000011">
    <property type="protein sequence ID" value="GAS86823.1"/>
    <property type="molecule type" value="Genomic_DNA"/>
</dbReference>
<dbReference type="SMART" id="SM00388">
    <property type="entry name" value="HisKA"/>
    <property type="match status" value="1"/>
</dbReference>
<keyword evidence="4" id="KW-0597">Phosphoprotein</keyword>
<dbReference type="CDD" id="cd00082">
    <property type="entry name" value="HisKA"/>
    <property type="match status" value="1"/>
</dbReference>
<dbReference type="SMART" id="SM00304">
    <property type="entry name" value="HAMP"/>
    <property type="match status" value="1"/>
</dbReference>
<dbReference type="InterPro" id="IPR050428">
    <property type="entry name" value="TCS_sensor_his_kinase"/>
</dbReference>
<comment type="catalytic activity">
    <reaction evidence="1">
        <text>ATP + protein L-histidine = ADP + protein N-phospho-L-histidine.</text>
        <dbReference type="EC" id="2.7.13.3"/>
    </reaction>
</comment>
<dbReference type="Gene3D" id="3.30.565.10">
    <property type="entry name" value="Histidine kinase-like ATPase, C-terminal domain"/>
    <property type="match status" value="1"/>
</dbReference>
<evidence type="ECO:0000259" key="13">
    <source>
        <dbReference type="PROSITE" id="PS50109"/>
    </source>
</evidence>
<reference evidence="16" key="1">
    <citation type="journal article" date="2016" name="Genome Announc.">
        <title>Draft Genome Sequences of Five Rapidly Growing Mycobacterium Species, M. thermoresistibile, M. fortuitum subsp. acetamidolyticum, M. canariasense, M. brisbanense, and M. novocastrense.</title>
        <authorList>
            <person name="Katahira K."/>
            <person name="Ogura Y."/>
            <person name="Gotoh Y."/>
            <person name="Hayashi T."/>
        </authorList>
    </citation>
    <scope>NUCLEOTIDE SEQUENCE [LARGE SCALE GENOMIC DNA]</scope>
    <source>
        <strain evidence="16">JCM15654</strain>
    </source>
</reference>
<dbReference type="PRINTS" id="PR00344">
    <property type="entry name" value="BCTRLSENSOR"/>
</dbReference>
<evidence type="ECO:0000256" key="6">
    <source>
        <dbReference type="ARBA" id="ARBA00022692"/>
    </source>
</evidence>
<evidence type="ECO:0000256" key="4">
    <source>
        <dbReference type="ARBA" id="ARBA00022553"/>
    </source>
</evidence>
<reference evidence="16" key="2">
    <citation type="submission" date="2016-02" db="EMBL/GenBank/DDBJ databases">
        <title>Draft genome sequence of five rapidly growing Mycobacterium species.</title>
        <authorList>
            <person name="Katahira K."/>
            <person name="Gotou Y."/>
            <person name="Iida K."/>
            <person name="Ogura Y."/>
            <person name="Hayashi T."/>
        </authorList>
    </citation>
    <scope>NUCLEOTIDE SEQUENCE [LARGE SCALE GENOMIC DNA]</scope>
    <source>
        <strain evidence="16">JCM15654</strain>
    </source>
</reference>
<dbReference type="InterPro" id="IPR036890">
    <property type="entry name" value="HATPase_C_sf"/>
</dbReference>
<dbReference type="InterPro" id="IPR003661">
    <property type="entry name" value="HisK_dim/P_dom"/>
</dbReference>
<evidence type="ECO:0000313" key="16">
    <source>
        <dbReference type="Proteomes" id="UP000069620"/>
    </source>
</evidence>
<sequence>MTSRAATRGLQLRPRGWGIATRSAIVAATVVLVVHVVAGAALVALLGHFLISEVDDAAAARLHDIVSGLRSEPPNEFDSALLDTDQRIIAIQVISDNDTVVYRSTDAPSTPLVPIGGIGKTPTQMSDNATPDNDLRIVGERVHTSSGHYTVLVAGSSEVAETTVQTVAFLLCGAAPLVITVVAMATYLLVKRSLRSVDAIRARVSDISTSDLSERVPMPESHDEIAALADTMNAMLARLEMGHNAQRQFVGDASHELRSPLTTIISALDVAQSHPELLDQDMIEQTLIPEAQRMQLLIDDLLLLARADERGLKLRREDVDLEAIAIAEADRLCRETTLAIHRDITPAHLRGDSRALLRLLRNLTDNAARHAESRIDITLSEHDGCILLAVADDGPGIPAKDRLRVFDRFVRLDSDRSRSGGGTGLGLSIVAEIVAAHDGSINMTDRPGGGTAVRVQFPSGTSPDSNR</sequence>
<keyword evidence="8 12" id="KW-1133">Transmembrane helix</keyword>
<dbReference type="PROSITE" id="PS50109">
    <property type="entry name" value="HIS_KIN"/>
    <property type="match status" value="1"/>
</dbReference>
<dbReference type="CDD" id="cd06225">
    <property type="entry name" value="HAMP"/>
    <property type="match status" value="1"/>
</dbReference>
<dbReference type="GO" id="GO:0000155">
    <property type="term" value="F:phosphorelay sensor kinase activity"/>
    <property type="evidence" value="ECO:0007669"/>
    <property type="project" value="InterPro"/>
</dbReference>
<comment type="caution">
    <text evidence="15">The sequence shown here is derived from an EMBL/GenBank/DDBJ whole genome shotgun (WGS) entry which is preliminary data.</text>
</comment>
<dbReference type="SUPFAM" id="SSF158472">
    <property type="entry name" value="HAMP domain-like"/>
    <property type="match status" value="1"/>
</dbReference>
<dbReference type="InterPro" id="IPR004358">
    <property type="entry name" value="Sig_transdc_His_kin-like_C"/>
</dbReference>
<keyword evidence="16" id="KW-1185">Reference proteome</keyword>
<feature type="region of interest" description="Disordered" evidence="11">
    <location>
        <begin position="441"/>
        <end position="467"/>
    </location>
</feature>
<dbReference type="PANTHER" id="PTHR45436:SF5">
    <property type="entry name" value="SENSOR HISTIDINE KINASE TRCS"/>
    <property type="match status" value="1"/>
</dbReference>
<organism evidence="15 16">
    <name type="scientific">Mycolicibacterium brisbanense</name>
    <dbReference type="NCBI Taxonomy" id="146020"/>
    <lineage>
        <taxon>Bacteria</taxon>
        <taxon>Bacillati</taxon>
        <taxon>Actinomycetota</taxon>
        <taxon>Actinomycetes</taxon>
        <taxon>Mycobacteriales</taxon>
        <taxon>Mycobacteriaceae</taxon>
        <taxon>Mycolicibacterium</taxon>
    </lineage>
</organism>
<feature type="compositionally biased region" description="Polar residues" evidence="11">
    <location>
        <begin position="458"/>
        <end position="467"/>
    </location>
</feature>
<evidence type="ECO:0000259" key="14">
    <source>
        <dbReference type="PROSITE" id="PS50885"/>
    </source>
</evidence>
<gene>
    <name evidence="15" type="ORF">RMCB_0919</name>
</gene>
<dbReference type="Gene3D" id="6.10.340.10">
    <property type="match status" value="1"/>
</dbReference>
<feature type="transmembrane region" description="Helical" evidence="12">
    <location>
        <begin position="167"/>
        <end position="190"/>
    </location>
</feature>
<dbReference type="Proteomes" id="UP000069620">
    <property type="component" value="Unassembled WGS sequence"/>
</dbReference>
<dbReference type="PROSITE" id="PS50885">
    <property type="entry name" value="HAMP"/>
    <property type="match status" value="1"/>
</dbReference>
<evidence type="ECO:0000313" key="15">
    <source>
        <dbReference type="EMBL" id="GAS86823.1"/>
    </source>
</evidence>
<name>A0A117I4E4_9MYCO</name>
<dbReference type="InterPro" id="IPR003594">
    <property type="entry name" value="HATPase_dom"/>
</dbReference>
<dbReference type="Pfam" id="PF00512">
    <property type="entry name" value="HisKA"/>
    <property type="match status" value="1"/>
</dbReference>
<dbReference type="GO" id="GO:0005886">
    <property type="term" value="C:plasma membrane"/>
    <property type="evidence" value="ECO:0007669"/>
    <property type="project" value="UniProtKB-SubCell"/>
</dbReference>
<evidence type="ECO:0000256" key="9">
    <source>
        <dbReference type="ARBA" id="ARBA00023012"/>
    </source>
</evidence>
<evidence type="ECO:0000256" key="7">
    <source>
        <dbReference type="ARBA" id="ARBA00022777"/>
    </source>
</evidence>
<proteinExistence type="predicted"/>
<evidence type="ECO:0000256" key="11">
    <source>
        <dbReference type="SAM" id="MobiDB-lite"/>
    </source>
</evidence>
<dbReference type="Pfam" id="PF02518">
    <property type="entry name" value="HATPase_c"/>
    <property type="match status" value="1"/>
</dbReference>
<dbReference type="SUPFAM" id="SSF47384">
    <property type="entry name" value="Homodimeric domain of signal transducing histidine kinase"/>
    <property type="match status" value="1"/>
</dbReference>
<dbReference type="Pfam" id="PF00672">
    <property type="entry name" value="HAMP"/>
    <property type="match status" value="1"/>
</dbReference>
<accession>A0A117I4E4</accession>
<feature type="transmembrane region" description="Helical" evidence="12">
    <location>
        <begin position="21"/>
        <end position="46"/>
    </location>
</feature>
<dbReference type="SUPFAM" id="SSF55874">
    <property type="entry name" value="ATPase domain of HSP90 chaperone/DNA topoisomerase II/histidine kinase"/>
    <property type="match status" value="1"/>
</dbReference>
<evidence type="ECO:0000256" key="2">
    <source>
        <dbReference type="ARBA" id="ARBA00004236"/>
    </source>
</evidence>
<evidence type="ECO:0000256" key="1">
    <source>
        <dbReference type="ARBA" id="ARBA00000085"/>
    </source>
</evidence>
<protein>
    <recommendedName>
        <fullName evidence="3">histidine kinase</fullName>
        <ecNumber evidence="3">2.7.13.3</ecNumber>
    </recommendedName>
</protein>
<dbReference type="InterPro" id="IPR003660">
    <property type="entry name" value="HAMP_dom"/>
</dbReference>
<evidence type="ECO:0000256" key="8">
    <source>
        <dbReference type="ARBA" id="ARBA00022989"/>
    </source>
</evidence>
<dbReference type="InterPro" id="IPR036097">
    <property type="entry name" value="HisK_dim/P_sf"/>
</dbReference>
<feature type="domain" description="HAMP" evidence="14">
    <location>
        <begin position="191"/>
        <end position="244"/>
    </location>
</feature>
<evidence type="ECO:0000256" key="10">
    <source>
        <dbReference type="ARBA" id="ARBA00023136"/>
    </source>
</evidence>
<feature type="domain" description="Histidine kinase" evidence="13">
    <location>
        <begin position="252"/>
        <end position="461"/>
    </location>
</feature>
<keyword evidence="9" id="KW-0902">Two-component regulatory system</keyword>
<dbReference type="PANTHER" id="PTHR45436">
    <property type="entry name" value="SENSOR HISTIDINE KINASE YKOH"/>
    <property type="match status" value="1"/>
</dbReference>
<dbReference type="STRING" id="146020.RMCB_0919"/>
<comment type="subcellular location">
    <subcellularLocation>
        <location evidence="2">Cell membrane</location>
    </subcellularLocation>
</comment>
<dbReference type="EC" id="2.7.13.3" evidence="3"/>
<dbReference type="OrthoDB" id="9786919at2"/>
<dbReference type="Gene3D" id="1.10.287.130">
    <property type="match status" value="1"/>
</dbReference>
<evidence type="ECO:0000256" key="12">
    <source>
        <dbReference type="SAM" id="Phobius"/>
    </source>
</evidence>
<keyword evidence="6 12" id="KW-0812">Transmembrane</keyword>
<dbReference type="AlphaFoldDB" id="A0A117I4E4"/>
<keyword evidence="7 15" id="KW-0418">Kinase</keyword>
<evidence type="ECO:0000256" key="5">
    <source>
        <dbReference type="ARBA" id="ARBA00022679"/>
    </source>
</evidence>
<keyword evidence="5" id="KW-0808">Transferase</keyword>
<evidence type="ECO:0000256" key="3">
    <source>
        <dbReference type="ARBA" id="ARBA00012438"/>
    </source>
</evidence>
<keyword evidence="10 12" id="KW-0472">Membrane</keyword>
<dbReference type="CDD" id="cd00075">
    <property type="entry name" value="HATPase"/>
    <property type="match status" value="1"/>
</dbReference>
<dbReference type="RefSeq" id="WP_062827829.1">
    <property type="nucleotide sequence ID" value="NZ_BCSX01000011.1"/>
</dbReference>